<keyword evidence="2" id="KW-0378">Hydrolase</keyword>
<keyword evidence="3 6" id="KW-0347">Helicase</keyword>
<dbReference type="Gene3D" id="3.40.50.300">
    <property type="entry name" value="P-loop containing nucleotide triphosphate hydrolases"/>
    <property type="match status" value="1"/>
</dbReference>
<evidence type="ECO:0000313" key="6">
    <source>
        <dbReference type="EMBL" id="EBO4818910.1"/>
    </source>
</evidence>
<accession>A0A5U0PWR9</accession>
<organism evidence="6">
    <name type="scientific">Salmonella enterica</name>
    <name type="common">Salmonella choleraesuis</name>
    <dbReference type="NCBI Taxonomy" id="28901"/>
    <lineage>
        <taxon>Bacteria</taxon>
        <taxon>Pseudomonadati</taxon>
        <taxon>Pseudomonadota</taxon>
        <taxon>Gammaproteobacteria</taxon>
        <taxon>Enterobacterales</taxon>
        <taxon>Enterobacteriaceae</taxon>
        <taxon>Salmonella</taxon>
    </lineage>
</organism>
<dbReference type="InterPro" id="IPR027417">
    <property type="entry name" value="P-loop_NTPase"/>
</dbReference>
<proteinExistence type="predicted"/>
<sequence>MNTLANEVINQIKSRLEFKNDLGFLFAHSFLQKHTQTSFSALQGKIESDSVVIYKRLIESAYLFSQSESDEDKNLAQSIAYHLNIITSDNYLKQLSENLLRALGNFPGASYLQEKNGFIPETFYAYLKRSFIENENKVKIANKEIILTNFQKKVWESLHSNVPQAISAPTSAGKSFLVVEMLANRIISGELNSAIYIAPTRALVNEITQKFINKTLPYRNEVRVTSIPTINDEYYKQIFVLTQERLQVLLDNFKNKIDIVVIDEAQSISDEIRGMILQDCLDKISIQNPDAKYVFLAPGAEGFNDLADIIGVDTIHVEKTNLSPVVQNKIIIKVDPAKENNLQLSLL</sequence>
<keyword evidence="1" id="KW-0547">Nucleotide-binding</keyword>
<keyword evidence="4" id="KW-0067">ATP-binding</keyword>
<dbReference type="CDD" id="cd17921">
    <property type="entry name" value="DEXHc_Ski2"/>
    <property type="match status" value="1"/>
</dbReference>
<name>A0A5U0PWR9_SALER</name>
<dbReference type="PANTHER" id="PTHR47961">
    <property type="entry name" value="DNA POLYMERASE THETA, PUTATIVE (AFU_ORTHOLOGUE AFUA_1G05260)-RELATED"/>
    <property type="match status" value="1"/>
</dbReference>
<evidence type="ECO:0000256" key="4">
    <source>
        <dbReference type="ARBA" id="ARBA00022840"/>
    </source>
</evidence>
<protein>
    <submittedName>
        <fullName evidence="6">DEAD/DEAH box helicase</fullName>
    </submittedName>
</protein>
<dbReference type="GO" id="GO:0016787">
    <property type="term" value="F:hydrolase activity"/>
    <property type="evidence" value="ECO:0007669"/>
    <property type="project" value="UniProtKB-KW"/>
</dbReference>
<dbReference type="Pfam" id="PF00270">
    <property type="entry name" value="DEAD"/>
    <property type="match status" value="1"/>
</dbReference>
<dbReference type="PROSITE" id="PS51192">
    <property type="entry name" value="HELICASE_ATP_BIND_1"/>
    <property type="match status" value="1"/>
</dbReference>
<reference evidence="6" key="1">
    <citation type="submission" date="2018-06" db="EMBL/GenBank/DDBJ databases">
        <authorList>
            <consortium name="PulseNet: The National Subtyping Network for Foodborne Disease Surveillance"/>
            <person name="Tarr C.L."/>
            <person name="Trees E."/>
            <person name="Katz L.S."/>
            <person name="Carleton-Romer H.A."/>
            <person name="Stroika S."/>
            <person name="Kucerova Z."/>
            <person name="Roache K.F."/>
            <person name="Sabol A.L."/>
            <person name="Besser J."/>
            <person name="Gerner-Smidt P."/>
        </authorList>
    </citation>
    <scope>NUCLEOTIDE SEQUENCE</scope>
    <source>
        <strain evidence="6">PNUSAS043090</strain>
    </source>
</reference>
<evidence type="ECO:0000256" key="3">
    <source>
        <dbReference type="ARBA" id="ARBA00022806"/>
    </source>
</evidence>
<dbReference type="GO" id="GO:0005524">
    <property type="term" value="F:ATP binding"/>
    <property type="evidence" value="ECO:0007669"/>
    <property type="project" value="UniProtKB-KW"/>
</dbReference>
<feature type="domain" description="Helicase ATP-binding" evidence="5">
    <location>
        <begin position="155"/>
        <end position="277"/>
    </location>
</feature>
<evidence type="ECO:0000259" key="5">
    <source>
        <dbReference type="PROSITE" id="PS51192"/>
    </source>
</evidence>
<dbReference type="AlphaFoldDB" id="A0A5U0PWR9"/>
<dbReference type="EMBL" id="AAGIQQ010000037">
    <property type="protein sequence ID" value="EBO4818910.1"/>
    <property type="molecule type" value="Genomic_DNA"/>
</dbReference>
<dbReference type="PANTHER" id="PTHR47961:SF4">
    <property type="entry name" value="ACTIVATING SIGNAL COINTEGRATOR 1 COMPLEX SUBUNIT 3"/>
    <property type="match status" value="1"/>
</dbReference>
<dbReference type="SUPFAM" id="SSF52540">
    <property type="entry name" value="P-loop containing nucleoside triphosphate hydrolases"/>
    <property type="match status" value="1"/>
</dbReference>
<dbReference type="GO" id="GO:0003676">
    <property type="term" value="F:nucleic acid binding"/>
    <property type="evidence" value="ECO:0007669"/>
    <property type="project" value="InterPro"/>
</dbReference>
<dbReference type="GO" id="GO:0004386">
    <property type="term" value="F:helicase activity"/>
    <property type="evidence" value="ECO:0007669"/>
    <property type="project" value="UniProtKB-KW"/>
</dbReference>
<evidence type="ECO:0000256" key="2">
    <source>
        <dbReference type="ARBA" id="ARBA00022801"/>
    </source>
</evidence>
<dbReference type="InterPro" id="IPR050474">
    <property type="entry name" value="Hel308_SKI2-like"/>
</dbReference>
<gene>
    <name evidence="6" type="ORF">DOF42_21800</name>
</gene>
<evidence type="ECO:0000256" key="1">
    <source>
        <dbReference type="ARBA" id="ARBA00022741"/>
    </source>
</evidence>
<feature type="non-terminal residue" evidence="6">
    <location>
        <position position="347"/>
    </location>
</feature>
<comment type="caution">
    <text evidence="6">The sequence shown here is derived from an EMBL/GenBank/DDBJ whole genome shotgun (WGS) entry which is preliminary data.</text>
</comment>
<dbReference type="InterPro" id="IPR011545">
    <property type="entry name" value="DEAD/DEAH_box_helicase_dom"/>
</dbReference>
<dbReference type="InterPro" id="IPR014001">
    <property type="entry name" value="Helicase_ATP-bd"/>
</dbReference>
<dbReference type="SMART" id="SM00487">
    <property type="entry name" value="DEXDc"/>
    <property type="match status" value="1"/>
</dbReference>